<reference evidence="2 3" key="1">
    <citation type="journal article" date="2015" name="Genome Biol. Evol.">
        <title>Phylogenomic analyses indicate that early fungi evolved digesting cell walls of algal ancestors of land plants.</title>
        <authorList>
            <person name="Chang Y."/>
            <person name="Wang S."/>
            <person name="Sekimoto S."/>
            <person name="Aerts A.L."/>
            <person name="Choi C."/>
            <person name="Clum A."/>
            <person name="LaButti K.M."/>
            <person name="Lindquist E.A."/>
            <person name="Yee Ngan C."/>
            <person name="Ohm R.A."/>
            <person name="Salamov A.A."/>
            <person name="Grigoriev I.V."/>
            <person name="Spatafora J.W."/>
            <person name="Berbee M.L."/>
        </authorList>
    </citation>
    <scope>NUCLEOTIDE SEQUENCE [LARGE SCALE GENOMIC DNA]</scope>
    <source>
        <strain evidence="2 3">NRRL 28638</strain>
    </source>
</reference>
<protein>
    <submittedName>
        <fullName evidence="2">Uncharacterized protein</fullName>
    </submittedName>
</protein>
<sequence length="129" mass="14569">MMKIYYFLGVFTGTENKVSCNPGANNPTITKAVFGLIAVFNLAAIISGIYVTIASHNRLGIWIESFSNKEFLDPKIKKNSSDSVFLDGFKGIYTLFAFMIDPAIQNALKYTFDKLRKMNLDKYEMNDVE</sequence>
<keyword evidence="1" id="KW-0812">Transmembrane</keyword>
<dbReference type="EMBL" id="KQ965265">
    <property type="protein sequence ID" value="KXN64695.1"/>
    <property type="molecule type" value="Genomic_DNA"/>
</dbReference>
<keyword evidence="1" id="KW-0472">Membrane</keyword>
<keyword evidence="1" id="KW-1133">Transmembrane helix</keyword>
<evidence type="ECO:0000256" key="1">
    <source>
        <dbReference type="SAM" id="Phobius"/>
    </source>
</evidence>
<proteinExistence type="predicted"/>
<organism evidence="2 3">
    <name type="scientific">Conidiobolus coronatus (strain ATCC 28846 / CBS 209.66 / NRRL 28638)</name>
    <name type="common">Delacroixia coronata</name>
    <dbReference type="NCBI Taxonomy" id="796925"/>
    <lineage>
        <taxon>Eukaryota</taxon>
        <taxon>Fungi</taxon>
        <taxon>Fungi incertae sedis</taxon>
        <taxon>Zoopagomycota</taxon>
        <taxon>Entomophthoromycotina</taxon>
        <taxon>Entomophthoromycetes</taxon>
        <taxon>Entomophthorales</taxon>
        <taxon>Ancylistaceae</taxon>
        <taxon>Conidiobolus</taxon>
    </lineage>
</organism>
<evidence type="ECO:0000313" key="3">
    <source>
        <dbReference type="Proteomes" id="UP000070444"/>
    </source>
</evidence>
<gene>
    <name evidence="2" type="ORF">CONCODRAFT_14106</name>
</gene>
<feature type="transmembrane region" description="Helical" evidence="1">
    <location>
        <begin position="32"/>
        <end position="53"/>
    </location>
</feature>
<dbReference type="Proteomes" id="UP000070444">
    <property type="component" value="Unassembled WGS sequence"/>
</dbReference>
<dbReference type="AlphaFoldDB" id="A0A137NPM8"/>
<accession>A0A137NPM8</accession>
<keyword evidence="3" id="KW-1185">Reference proteome</keyword>
<name>A0A137NPM8_CONC2</name>
<evidence type="ECO:0000313" key="2">
    <source>
        <dbReference type="EMBL" id="KXN64695.1"/>
    </source>
</evidence>